<reference evidence="6" key="1">
    <citation type="journal article" date="2014" name="Science">
        <title>Ancient hybridizations among the ancestral genomes of bread wheat.</title>
        <authorList>
            <consortium name="International Wheat Genome Sequencing Consortium,"/>
            <person name="Marcussen T."/>
            <person name="Sandve S.R."/>
            <person name="Heier L."/>
            <person name="Spannagl M."/>
            <person name="Pfeifer M."/>
            <person name="Jakobsen K.S."/>
            <person name="Wulff B.B."/>
            <person name="Steuernagel B."/>
            <person name="Mayer K.F."/>
            <person name="Olsen O.A."/>
        </authorList>
    </citation>
    <scope>NUCLEOTIDE SEQUENCE [LARGE SCALE GENOMIC DNA]</scope>
    <source>
        <strain evidence="6">cv. AL8/78</strain>
    </source>
</reference>
<dbReference type="Gene3D" id="1.10.730.10">
    <property type="entry name" value="Isoleucyl-tRNA Synthetase, Domain 1"/>
    <property type="match status" value="1"/>
</dbReference>
<accession>A0A453ECF3</accession>
<dbReference type="AlphaFoldDB" id="A0A453ECF3"/>
<dbReference type="SUPFAM" id="SSF47323">
    <property type="entry name" value="Anticodon-binding domain of a subclass of class I aminoacyl-tRNA synthetases"/>
    <property type="match status" value="1"/>
</dbReference>
<reference evidence="5" key="5">
    <citation type="journal article" date="2021" name="G3 (Bethesda)">
        <title>Aegilops tauschii genome assembly Aet v5.0 features greater sequence contiguity and improved annotation.</title>
        <authorList>
            <person name="Wang L."/>
            <person name="Zhu T."/>
            <person name="Rodriguez J.C."/>
            <person name="Deal K.R."/>
            <person name="Dubcovsky J."/>
            <person name="McGuire P.E."/>
            <person name="Lux T."/>
            <person name="Spannagl M."/>
            <person name="Mayer K.F.X."/>
            <person name="Baldrich P."/>
            <person name="Meyers B.C."/>
            <person name="Huo N."/>
            <person name="Gu Y.Q."/>
            <person name="Zhou H."/>
            <person name="Devos K.M."/>
            <person name="Bennetzen J.L."/>
            <person name="Unver T."/>
            <person name="Budak H."/>
            <person name="Gulick P.J."/>
            <person name="Galiba G."/>
            <person name="Kalapos B."/>
            <person name="Nelson D.R."/>
            <person name="Li P."/>
            <person name="You F.M."/>
            <person name="Luo M.C."/>
            <person name="Dvorak J."/>
        </authorList>
    </citation>
    <scope>NUCLEOTIDE SEQUENCE [LARGE SCALE GENOMIC DNA]</scope>
    <source>
        <strain evidence="5">cv. AL8/78</strain>
    </source>
</reference>
<comment type="catalytic activity">
    <reaction evidence="2">
        <text>tRNA(Arg) + L-arginine + ATP = L-arginyl-tRNA(Arg) + AMP + diphosphate</text>
        <dbReference type="Rhea" id="RHEA:20301"/>
        <dbReference type="Rhea" id="RHEA-COMP:9658"/>
        <dbReference type="Rhea" id="RHEA-COMP:9673"/>
        <dbReference type="ChEBI" id="CHEBI:30616"/>
        <dbReference type="ChEBI" id="CHEBI:32682"/>
        <dbReference type="ChEBI" id="CHEBI:33019"/>
        <dbReference type="ChEBI" id="CHEBI:78442"/>
        <dbReference type="ChEBI" id="CHEBI:78513"/>
        <dbReference type="ChEBI" id="CHEBI:456215"/>
        <dbReference type="EC" id="6.1.1.19"/>
    </reaction>
</comment>
<feature type="transmembrane region" description="Helical" evidence="3">
    <location>
        <begin position="20"/>
        <end position="40"/>
    </location>
</feature>
<dbReference type="EC" id="6.1.1.19" evidence="1"/>
<dbReference type="Proteomes" id="UP000015105">
    <property type="component" value="Chromosome 3D"/>
</dbReference>
<evidence type="ECO:0000259" key="4">
    <source>
        <dbReference type="SMART" id="SM00836"/>
    </source>
</evidence>
<evidence type="ECO:0000313" key="6">
    <source>
        <dbReference type="Proteomes" id="UP000015105"/>
    </source>
</evidence>
<dbReference type="GO" id="GO:0005524">
    <property type="term" value="F:ATP binding"/>
    <property type="evidence" value="ECO:0007669"/>
    <property type="project" value="InterPro"/>
</dbReference>
<dbReference type="Gramene" id="AET3Gv20294400.20">
    <property type="protein sequence ID" value="AET3Gv20294400.20"/>
    <property type="gene ID" value="AET3Gv20294400"/>
</dbReference>
<proteinExistence type="predicted"/>
<dbReference type="InterPro" id="IPR001278">
    <property type="entry name" value="Arg-tRNA-ligase"/>
</dbReference>
<keyword evidence="3" id="KW-0812">Transmembrane</keyword>
<reference evidence="5" key="4">
    <citation type="submission" date="2019-03" db="UniProtKB">
        <authorList>
            <consortium name="EnsemblPlants"/>
        </authorList>
    </citation>
    <scope>IDENTIFICATION</scope>
</reference>
<feature type="domain" description="DALR anticodon binding" evidence="4">
    <location>
        <begin position="24"/>
        <end position="106"/>
    </location>
</feature>
<name>A0A453ECF3_AEGTS</name>
<keyword evidence="3" id="KW-0472">Membrane</keyword>
<keyword evidence="6" id="KW-1185">Reference proteome</keyword>
<keyword evidence="3" id="KW-1133">Transmembrane helix</keyword>
<evidence type="ECO:0000256" key="3">
    <source>
        <dbReference type="SAM" id="Phobius"/>
    </source>
</evidence>
<dbReference type="Pfam" id="PF05746">
    <property type="entry name" value="DALR_1"/>
    <property type="match status" value="1"/>
</dbReference>
<dbReference type="PANTHER" id="PTHR11956">
    <property type="entry name" value="ARGINYL-TRNA SYNTHETASE"/>
    <property type="match status" value="1"/>
</dbReference>
<dbReference type="GO" id="GO:0006420">
    <property type="term" value="P:arginyl-tRNA aminoacylation"/>
    <property type="evidence" value="ECO:0007669"/>
    <property type="project" value="InterPro"/>
</dbReference>
<evidence type="ECO:0000256" key="1">
    <source>
        <dbReference type="ARBA" id="ARBA00012837"/>
    </source>
</evidence>
<organism evidence="5 6">
    <name type="scientific">Aegilops tauschii subsp. strangulata</name>
    <name type="common">Goatgrass</name>
    <dbReference type="NCBI Taxonomy" id="200361"/>
    <lineage>
        <taxon>Eukaryota</taxon>
        <taxon>Viridiplantae</taxon>
        <taxon>Streptophyta</taxon>
        <taxon>Embryophyta</taxon>
        <taxon>Tracheophyta</taxon>
        <taxon>Spermatophyta</taxon>
        <taxon>Magnoliopsida</taxon>
        <taxon>Liliopsida</taxon>
        <taxon>Poales</taxon>
        <taxon>Poaceae</taxon>
        <taxon>BOP clade</taxon>
        <taxon>Pooideae</taxon>
        <taxon>Triticodae</taxon>
        <taxon>Triticeae</taxon>
        <taxon>Triticinae</taxon>
        <taxon>Aegilops</taxon>
    </lineage>
</organism>
<protein>
    <recommendedName>
        <fullName evidence="1">arginine--tRNA ligase</fullName>
        <ecNumber evidence="1">6.1.1.19</ecNumber>
    </recommendedName>
</protein>
<dbReference type="EnsemblPlants" id="AET3Gv20294400.20">
    <property type="protein sequence ID" value="AET3Gv20294400.20"/>
    <property type="gene ID" value="AET3Gv20294400"/>
</dbReference>
<sequence>HGMRLINKTYRFSRAPSFYVYIYIIYCVVNSGYTAMFKVVEQVCDDLSPHRLCDYLYTLSERFSQFYTNCQVVGSPEETSRLLCQATAIVMRQCFHLLGITPVHKL</sequence>
<evidence type="ECO:0000256" key="2">
    <source>
        <dbReference type="ARBA" id="ARBA00049339"/>
    </source>
</evidence>
<reference evidence="6" key="2">
    <citation type="journal article" date="2017" name="Nat. Plants">
        <title>The Aegilops tauschii genome reveals multiple impacts of transposons.</title>
        <authorList>
            <person name="Zhao G."/>
            <person name="Zou C."/>
            <person name="Li K."/>
            <person name="Wang K."/>
            <person name="Li T."/>
            <person name="Gao L."/>
            <person name="Zhang X."/>
            <person name="Wang H."/>
            <person name="Yang Z."/>
            <person name="Liu X."/>
            <person name="Jiang W."/>
            <person name="Mao L."/>
            <person name="Kong X."/>
            <person name="Jiao Y."/>
            <person name="Jia J."/>
        </authorList>
    </citation>
    <scope>NUCLEOTIDE SEQUENCE [LARGE SCALE GENOMIC DNA]</scope>
    <source>
        <strain evidence="6">cv. AL8/78</strain>
    </source>
</reference>
<dbReference type="PANTHER" id="PTHR11956:SF9">
    <property type="entry name" value="ARGININE--TRNA LIGASE"/>
    <property type="match status" value="1"/>
</dbReference>
<evidence type="ECO:0000313" key="5">
    <source>
        <dbReference type="EnsemblPlants" id="AET3Gv20294400.20"/>
    </source>
</evidence>
<dbReference type="InterPro" id="IPR008909">
    <property type="entry name" value="DALR_anticod-bd"/>
</dbReference>
<dbReference type="GO" id="GO:0004814">
    <property type="term" value="F:arginine-tRNA ligase activity"/>
    <property type="evidence" value="ECO:0007669"/>
    <property type="project" value="UniProtKB-EC"/>
</dbReference>
<reference evidence="5" key="3">
    <citation type="journal article" date="2017" name="Nature">
        <title>Genome sequence of the progenitor of the wheat D genome Aegilops tauschii.</title>
        <authorList>
            <person name="Luo M.C."/>
            <person name="Gu Y.Q."/>
            <person name="Puiu D."/>
            <person name="Wang H."/>
            <person name="Twardziok S.O."/>
            <person name="Deal K.R."/>
            <person name="Huo N."/>
            <person name="Zhu T."/>
            <person name="Wang L."/>
            <person name="Wang Y."/>
            <person name="McGuire P.E."/>
            <person name="Liu S."/>
            <person name="Long H."/>
            <person name="Ramasamy R.K."/>
            <person name="Rodriguez J.C."/>
            <person name="Van S.L."/>
            <person name="Yuan L."/>
            <person name="Wang Z."/>
            <person name="Xia Z."/>
            <person name="Xiao L."/>
            <person name="Anderson O.D."/>
            <person name="Ouyang S."/>
            <person name="Liang Y."/>
            <person name="Zimin A.V."/>
            <person name="Pertea G."/>
            <person name="Qi P."/>
            <person name="Bennetzen J.L."/>
            <person name="Dai X."/>
            <person name="Dawson M.W."/>
            <person name="Muller H.G."/>
            <person name="Kugler K."/>
            <person name="Rivarola-Duarte L."/>
            <person name="Spannagl M."/>
            <person name="Mayer K.F.X."/>
            <person name="Lu F.H."/>
            <person name="Bevan M.W."/>
            <person name="Leroy P."/>
            <person name="Li P."/>
            <person name="You F.M."/>
            <person name="Sun Q."/>
            <person name="Liu Z."/>
            <person name="Lyons E."/>
            <person name="Wicker T."/>
            <person name="Salzberg S.L."/>
            <person name="Devos K.M."/>
            <person name="Dvorak J."/>
        </authorList>
    </citation>
    <scope>NUCLEOTIDE SEQUENCE [LARGE SCALE GENOMIC DNA]</scope>
    <source>
        <strain evidence="5">cv. AL8/78</strain>
    </source>
</reference>
<dbReference type="SMART" id="SM00836">
    <property type="entry name" value="DALR_1"/>
    <property type="match status" value="1"/>
</dbReference>
<dbReference type="InterPro" id="IPR009080">
    <property type="entry name" value="tRNAsynth_Ia_anticodon-bd"/>
</dbReference>